<accession>A0A6J5QM84</accession>
<gene>
    <name evidence="1" type="ORF">UFOVP1130_71</name>
</gene>
<protein>
    <submittedName>
        <fullName evidence="1">Uncharacterized protein</fullName>
    </submittedName>
</protein>
<name>A0A6J5QM84_9CAUD</name>
<proteinExistence type="predicted"/>
<organism evidence="1">
    <name type="scientific">uncultured Caudovirales phage</name>
    <dbReference type="NCBI Taxonomy" id="2100421"/>
    <lineage>
        <taxon>Viruses</taxon>
        <taxon>Duplodnaviria</taxon>
        <taxon>Heunggongvirae</taxon>
        <taxon>Uroviricota</taxon>
        <taxon>Caudoviricetes</taxon>
        <taxon>Peduoviridae</taxon>
        <taxon>Maltschvirus</taxon>
        <taxon>Maltschvirus maltsch</taxon>
    </lineage>
</organism>
<evidence type="ECO:0000313" key="1">
    <source>
        <dbReference type="EMBL" id="CAB4185533.1"/>
    </source>
</evidence>
<reference evidence="1" key="1">
    <citation type="submission" date="2020-05" db="EMBL/GenBank/DDBJ databases">
        <authorList>
            <person name="Chiriac C."/>
            <person name="Salcher M."/>
            <person name="Ghai R."/>
            <person name="Kavagutti S V."/>
        </authorList>
    </citation>
    <scope>NUCLEOTIDE SEQUENCE</scope>
</reference>
<dbReference type="EMBL" id="LR797078">
    <property type="protein sequence ID" value="CAB4185533.1"/>
    <property type="molecule type" value="Genomic_DNA"/>
</dbReference>
<sequence length="74" mass="8123">MASKKKEAPATIKAGGAPHRIYKKNEEIIADHLGITRGKNDKINLTKMAGAKTVKEGVKATKGWHAKHPHKKEK</sequence>